<evidence type="ECO:0000259" key="2">
    <source>
        <dbReference type="SMART" id="SM00449"/>
    </source>
</evidence>
<feature type="domain" description="SPRY" evidence="2">
    <location>
        <begin position="197"/>
        <end position="342"/>
    </location>
</feature>
<evidence type="ECO:0000313" key="3">
    <source>
        <dbReference type="EMBL" id="KAJ7094718.1"/>
    </source>
</evidence>
<dbReference type="PANTHER" id="PTHR12864">
    <property type="entry name" value="RAN BINDING PROTEIN 9-RELATED"/>
    <property type="match status" value="1"/>
</dbReference>
<feature type="region of interest" description="Disordered" evidence="1">
    <location>
        <begin position="1"/>
        <end position="83"/>
    </location>
</feature>
<dbReference type="SMART" id="SM00449">
    <property type="entry name" value="SPRY"/>
    <property type="match status" value="1"/>
</dbReference>
<dbReference type="Gene3D" id="2.60.120.920">
    <property type="match status" value="1"/>
</dbReference>
<dbReference type="SUPFAM" id="SSF49899">
    <property type="entry name" value="Concanavalin A-like lectins/glucanases"/>
    <property type="match status" value="1"/>
</dbReference>
<proteinExistence type="predicted"/>
<gene>
    <name evidence="3" type="ORF">B0H15DRAFT_830618</name>
</gene>
<protein>
    <recommendedName>
        <fullName evidence="2">SPRY domain-containing protein</fullName>
    </recommendedName>
</protein>
<dbReference type="AlphaFoldDB" id="A0AAD6XRT0"/>
<feature type="compositionally biased region" description="Pro residues" evidence="1">
    <location>
        <begin position="60"/>
        <end position="69"/>
    </location>
</feature>
<dbReference type="EMBL" id="JARJCN010000014">
    <property type="protein sequence ID" value="KAJ7094718.1"/>
    <property type="molecule type" value="Genomic_DNA"/>
</dbReference>
<evidence type="ECO:0000313" key="4">
    <source>
        <dbReference type="Proteomes" id="UP001222325"/>
    </source>
</evidence>
<dbReference type="InterPro" id="IPR043136">
    <property type="entry name" value="B30.2/SPRY_sf"/>
</dbReference>
<accession>A0AAD6XRT0</accession>
<keyword evidence="4" id="KW-1185">Reference proteome</keyword>
<evidence type="ECO:0000256" key="1">
    <source>
        <dbReference type="SAM" id="MobiDB-lite"/>
    </source>
</evidence>
<dbReference type="InterPro" id="IPR013320">
    <property type="entry name" value="ConA-like_dom_sf"/>
</dbReference>
<dbReference type="InterPro" id="IPR003877">
    <property type="entry name" value="SPRY_dom"/>
</dbReference>
<dbReference type="Proteomes" id="UP001222325">
    <property type="component" value="Unassembled WGS sequence"/>
</dbReference>
<dbReference type="Pfam" id="PF00622">
    <property type="entry name" value="SPRY"/>
    <property type="match status" value="1"/>
</dbReference>
<dbReference type="InterPro" id="IPR050618">
    <property type="entry name" value="Ubq-SigPath_Reg"/>
</dbReference>
<name>A0AAD6XRT0_9AGAR</name>
<organism evidence="3 4">
    <name type="scientific">Mycena belliarum</name>
    <dbReference type="NCBI Taxonomy" id="1033014"/>
    <lineage>
        <taxon>Eukaryota</taxon>
        <taxon>Fungi</taxon>
        <taxon>Dikarya</taxon>
        <taxon>Basidiomycota</taxon>
        <taxon>Agaricomycotina</taxon>
        <taxon>Agaricomycetes</taxon>
        <taxon>Agaricomycetidae</taxon>
        <taxon>Agaricales</taxon>
        <taxon>Marasmiineae</taxon>
        <taxon>Mycenaceae</taxon>
        <taxon>Mycena</taxon>
    </lineage>
</organism>
<sequence length="382" mass="42209">MFSLLKGKSRYNPPSGPPPSIQKFAPPSGPPPGGAASDTTHHYQPPLGHPPLDFRYNSPQGPPPLPPPQYAAGSGTSHEDSDLNATEDDYEVADLFCERNPAIFLAKIVSTEDRALDLDQWGLVSRAADAHLERVPRGPVMRSIHIEKMEKSHWRGLNHHLLLLRRDTTGAHYENRGDACLTSNFPIIAGQYSTVAKRGVYFEVKIHNLNMKKGGTAFALGMQCLPYPPNRLPGWHRRSAALHLDDRRIYHEDSEGGSDYKHNGKDSVPEFVNGDVVGCGYEFSQGAGGVGHLFYTYNGKLLPIALRGVFDSRKNESEVDVFAAIGITNSPCDFDVNFGHQDFKWAGPSHFQNDKGSWKQAEWTVKGIFNELADAPPPEYVN</sequence>
<comment type="caution">
    <text evidence="3">The sequence shown here is derived from an EMBL/GenBank/DDBJ whole genome shotgun (WGS) entry which is preliminary data.</text>
</comment>
<reference evidence="3" key="1">
    <citation type="submission" date="2023-03" db="EMBL/GenBank/DDBJ databases">
        <title>Massive genome expansion in bonnet fungi (Mycena s.s.) driven by repeated elements and novel gene families across ecological guilds.</title>
        <authorList>
            <consortium name="Lawrence Berkeley National Laboratory"/>
            <person name="Harder C.B."/>
            <person name="Miyauchi S."/>
            <person name="Viragh M."/>
            <person name="Kuo A."/>
            <person name="Thoen E."/>
            <person name="Andreopoulos B."/>
            <person name="Lu D."/>
            <person name="Skrede I."/>
            <person name="Drula E."/>
            <person name="Henrissat B."/>
            <person name="Morin E."/>
            <person name="Kohler A."/>
            <person name="Barry K."/>
            <person name="LaButti K."/>
            <person name="Morin E."/>
            <person name="Salamov A."/>
            <person name="Lipzen A."/>
            <person name="Mereny Z."/>
            <person name="Hegedus B."/>
            <person name="Baldrian P."/>
            <person name="Stursova M."/>
            <person name="Weitz H."/>
            <person name="Taylor A."/>
            <person name="Grigoriev I.V."/>
            <person name="Nagy L.G."/>
            <person name="Martin F."/>
            <person name="Kauserud H."/>
        </authorList>
    </citation>
    <scope>NUCLEOTIDE SEQUENCE</scope>
    <source>
        <strain evidence="3">CBHHK173m</strain>
    </source>
</reference>